<organism evidence="8 9">
    <name type="scientific">Pullulanibacillus pueri</name>
    <dbReference type="NCBI Taxonomy" id="1437324"/>
    <lineage>
        <taxon>Bacteria</taxon>
        <taxon>Bacillati</taxon>
        <taxon>Bacillota</taxon>
        <taxon>Bacilli</taxon>
        <taxon>Bacillales</taxon>
        <taxon>Sporolactobacillaceae</taxon>
        <taxon>Pullulanibacillus</taxon>
    </lineage>
</organism>
<dbReference type="PANTHER" id="PTHR11819">
    <property type="entry name" value="SOLUTE CARRIER FAMILY 5"/>
    <property type="match status" value="1"/>
</dbReference>
<reference evidence="8" key="1">
    <citation type="journal article" date="2014" name="Int. J. Syst. Evol. Microbiol.">
        <title>Complete genome sequence of Corynebacterium casei LMG S-19264T (=DSM 44701T), isolated from a smear-ripened cheese.</title>
        <authorList>
            <consortium name="US DOE Joint Genome Institute (JGI-PGF)"/>
            <person name="Walter F."/>
            <person name="Albersmeier A."/>
            <person name="Kalinowski J."/>
            <person name="Ruckert C."/>
        </authorList>
    </citation>
    <scope>NUCLEOTIDE SEQUENCE</scope>
    <source>
        <strain evidence="8">CGMCC 1.12777</strain>
    </source>
</reference>
<evidence type="ECO:0000256" key="2">
    <source>
        <dbReference type="ARBA" id="ARBA00006434"/>
    </source>
</evidence>
<feature type="transmembrane region" description="Helical" evidence="7">
    <location>
        <begin position="153"/>
        <end position="175"/>
    </location>
</feature>
<evidence type="ECO:0000256" key="1">
    <source>
        <dbReference type="ARBA" id="ARBA00004141"/>
    </source>
</evidence>
<feature type="transmembrane region" description="Helical" evidence="7">
    <location>
        <begin position="324"/>
        <end position="342"/>
    </location>
</feature>
<feature type="transmembrane region" description="Helical" evidence="7">
    <location>
        <begin position="6"/>
        <end position="30"/>
    </location>
</feature>
<dbReference type="NCBIfam" id="TIGR00813">
    <property type="entry name" value="sss"/>
    <property type="match status" value="1"/>
</dbReference>
<feature type="transmembrane region" description="Helical" evidence="7">
    <location>
        <begin position="517"/>
        <end position="534"/>
    </location>
</feature>
<keyword evidence="4 7" id="KW-1133">Transmembrane helix</keyword>
<sequence>MSGGLFHLSAIDYFIIIAYFAFALIVGFMLRKHTKTGKDFFLSGRSLPTWITGIAFMSANLGATEIIGMSAGGAEYGMIQAHFYWIGAIPAMIFMGLYMMPFYYASKARSVPEYLKLRFNEATRGVNAVAFAAMTLLVSGISLYSMGLLFKTLLGWSLTGSILLSAAIVLVYVVLGGLTSSIFNEVTQFFLICLGILPVTIIGLYHLGGWSGLVAQIPHGFEHTWGSLGSSDNSLGASWIGVVLGLGFVTSFAYWTTDFLVVQRAFAAKSQRAAQVTPIYASFIKMFIPAITIVIGLIALAVFPHIGHGDTSYNLALPMLLAKYYPVGMVGIGVTALMASFMSGMAGNISAFTTVWTYDIYQAYFKKDASDRHYVWMGRVATVAGVIVAIAASYLAAGFPSIMDYMQTLFSFFNAPIFGVFLLGMFWKRMTPWGGFWGLVSGIAFAFIFYFLIPIDFATPNAGNFWRSWWVWVVTTVVGVGVSLITKPKPVEELKGIVLGVGKYRSYKGFSWYKRPGVLGILSLVVFVILNIIFW</sequence>
<keyword evidence="9" id="KW-1185">Reference proteome</keyword>
<evidence type="ECO:0000313" key="8">
    <source>
        <dbReference type="EMBL" id="GGH85919.1"/>
    </source>
</evidence>
<accession>A0A8J2ZZB7</accession>
<feature type="transmembrane region" description="Helical" evidence="7">
    <location>
        <begin position="83"/>
        <end position="105"/>
    </location>
</feature>
<feature type="transmembrane region" description="Helical" evidence="7">
    <location>
        <begin position="126"/>
        <end position="147"/>
    </location>
</feature>
<dbReference type="RefSeq" id="WP_188498432.1">
    <property type="nucleotide sequence ID" value="NZ_BMFV01000029.1"/>
</dbReference>
<feature type="transmembrane region" description="Helical" evidence="7">
    <location>
        <begin position="283"/>
        <end position="304"/>
    </location>
</feature>
<comment type="caution">
    <text evidence="8">The sequence shown here is derived from an EMBL/GenBank/DDBJ whole genome shotgun (WGS) entry which is preliminary data.</text>
</comment>
<dbReference type="PROSITE" id="PS00456">
    <property type="entry name" value="NA_SOLUT_SYMP_1"/>
    <property type="match status" value="1"/>
</dbReference>
<comment type="similarity">
    <text evidence="2 6">Belongs to the sodium:solute symporter (SSF) (TC 2.A.21) family.</text>
</comment>
<evidence type="ECO:0000256" key="5">
    <source>
        <dbReference type="ARBA" id="ARBA00023136"/>
    </source>
</evidence>
<evidence type="ECO:0000256" key="7">
    <source>
        <dbReference type="SAM" id="Phobius"/>
    </source>
</evidence>
<dbReference type="Gene3D" id="1.20.1730.10">
    <property type="entry name" value="Sodium/glucose cotransporter"/>
    <property type="match status" value="1"/>
</dbReference>
<evidence type="ECO:0000256" key="6">
    <source>
        <dbReference type="RuleBase" id="RU362091"/>
    </source>
</evidence>
<dbReference type="InterPro" id="IPR038377">
    <property type="entry name" value="Na/Glc_symporter_sf"/>
</dbReference>
<comment type="subcellular location">
    <subcellularLocation>
        <location evidence="1">Membrane</location>
        <topology evidence="1">Multi-pass membrane protein</topology>
    </subcellularLocation>
</comment>
<feature type="transmembrane region" description="Helical" evidence="7">
    <location>
        <begin position="237"/>
        <end position="262"/>
    </location>
</feature>
<dbReference type="Pfam" id="PF00474">
    <property type="entry name" value="SSF"/>
    <property type="match status" value="1"/>
</dbReference>
<feature type="transmembrane region" description="Helical" evidence="7">
    <location>
        <begin position="409"/>
        <end position="427"/>
    </location>
</feature>
<evidence type="ECO:0000313" key="9">
    <source>
        <dbReference type="Proteomes" id="UP000656813"/>
    </source>
</evidence>
<keyword evidence="3 7" id="KW-0812">Transmembrane</keyword>
<dbReference type="CDD" id="cd11478">
    <property type="entry name" value="SLC5sbd_u2"/>
    <property type="match status" value="1"/>
</dbReference>
<protein>
    <submittedName>
        <fullName evidence="8">Sodium:solute symporter</fullName>
    </submittedName>
</protein>
<dbReference type="PANTHER" id="PTHR11819:SF195">
    <property type="entry name" value="SODIUM_GLUCOSE COTRANSPORTER 4"/>
    <property type="match status" value="1"/>
</dbReference>
<dbReference type="InterPro" id="IPR018212">
    <property type="entry name" value="Na/solute_symporter_CS"/>
</dbReference>
<feature type="transmembrane region" description="Helical" evidence="7">
    <location>
        <begin position="465"/>
        <end position="485"/>
    </location>
</feature>
<feature type="transmembrane region" description="Helical" evidence="7">
    <location>
        <begin position="187"/>
        <end position="207"/>
    </location>
</feature>
<dbReference type="GO" id="GO:0005886">
    <property type="term" value="C:plasma membrane"/>
    <property type="evidence" value="ECO:0007669"/>
    <property type="project" value="TreeGrafter"/>
</dbReference>
<dbReference type="PROSITE" id="PS50283">
    <property type="entry name" value="NA_SOLUT_SYMP_3"/>
    <property type="match status" value="1"/>
</dbReference>
<feature type="transmembrane region" description="Helical" evidence="7">
    <location>
        <begin position="376"/>
        <end position="397"/>
    </location>
</feature>
<evidence type="ECO:0000256" key="3">
    <source>
        <dbReference type="ARBA" id="ARBA00022692"/>
    </source>
</evidence>
<gene>
    <name evidence="8" type="ORF">GCM10007096_32420</name>
</gene>
<dbReference type="GO" id="GO:0005412">
    <property type="term" value="F:D-glucose:sodium symporter activity"/>
    <property type="evidence" value="ECO:0007669"/>
    <property type="project" value="TreeGrafter"/>
</dbReference>
<name>A0A8J2ZZB7_9BACL</name>
<dbReference type="AlphaFoldDB" id="A0A8J2ZZB7"/>
<evidence type="ECO:0000256" key="4">
    <source>
        <dbReference type="ARBA" id="ARBA00022989"/>
    </source>
</evidence>
<feature type="transmembrane region" description="Helical" evidence="7">
    <location>
        <begin position="50"/>
        <end position="71"/>
    </location>
</feature>
<dbReference type="Proteomes" id="UP000656813">
    <property type="component" value="Unassembled WGS sequence"/>
</dbReference>
<proteinExistence type="inferred from homology"/>
<reference evidence="8" key="2">
    <citation type="submission" date="2020-09" db="EMBL/GenBank/DDBJ databases">
        <authorList>
            <person name="Sun Q."/>
            <person name="Zhou Y."/>
        </authorList>
    </citation>
    <scope>NUCLEOTIDE SEQUENCE</scope>
    <source>
        <strain evidence="8">CGMCC 1.12777</strain>
    </source>
</reference>
<keyword evidence="5 7" id="KW-0472">Membrane</keyword>
<feature type="transmembrane region" description="Helical" evidence="7">
    <location>
        <begin position="434"/>
        <end position="453"/>
    </location>
</feature>
<dbReference type="InterPro" id="IPR001734">
    <property type="entry name" value="Na/solute_symporter"/>
</dbReference>
<dbReference type="EMBL" id="BMFV01000029">
    <property type="protein sequence ID" value="GGH85919.1"/>
    <property type="molecule type" value="Genomic_DNA"/>
</dbReference>